<dbReference type="InParanoid" id="E9HLV8"/>
<name>E9HLV8_DAPPU</name>
<accession>E9HLV8</accession>
<dbReference type="EMBL" id="GL732682">
    <property type="protein sequence ID" value="EFX67275.1"/>
    <property type="molecule type" value="Genomic_DNA"/>
</dbReference>
<dbReference type="AlphaFoldDB" id="E9HLV8"/>
<organism evidence="5 6">
    <name type="scientific">Daphnia pulex</name>
    <name type="common">Water flea</name>
    <dbReference type="NCBI Taxonomy" id="6669"/>
    <lineage>
        <taxon>Eukaryota</taxon>
        <taxon>Metazoa</taxon>
        <taxon>Ecdysozoa</taxon>
        <taxon>Arthropoda</taxon>
        <taxon>Crustacea</taxon>
        <taxon>Branchiopoda</taxon>
        <taxon>Diplostraca</taxon>
        <taxon>Cladocera</taxon>
        <taxon>Anomopoda</taxon>
        <taxon>Daphniidae</taxon>
        <taxon>Daphnia</taxon>
    </lineage>
</organism>
<evidence type="ECO:0000259" key="4">
    <source>
        <dbReference type="Pfam" id="PF13613"/>
    </source>
</evidence>
<protein>
    <recommendedName>
        <fullName evidence="7">Transposase Helix-turn-helix domain-containing protein</fullName>
    </recommendedName>
</protein>
<feature type="domain" description="DDE Tnp4" evidence="3">
    <location>
        <begin position="157"/>
        <end position="194"/>
    </location>
</feature>
<sequence length="197" mass="22654">MASVASLTSKRGGNRGTVTRLITKISGIITDAAMDRDRKIYELNKKLGDRHPSHPLQVACIFQSLKSALRSDPRFALTLEEQFLVTLMKLRLNLSRQDIAYRFKIHPTTVTLYIEKFVNAMFIRLPIVLLRRPDREAAAKTLPLSFREQYPNVNYIIDCTELKFETPRDRIDAVSCYSTYKNHHTAKFAIVTTPHPY</sequence>
<evidence type="ECO:0000256" key="1">
    <source>
        <dbReference type="ARBA" id="ARBA00001968"/>
    </source>
</evidence>
<evidence type="ECO:0000259" key="3">
    <source>
        <dbReference type="Pfam" id="PF13359"/>
    </source>
</evidence>
<dbReference type="STRING" id="6669.E9HLV8"/>
<feature type="domain" description="Transposase Helix-turn-helix" evidence="4">
    <location>
        <begin position="77"/>
        <end position="126"/>
    </location>
</feature>
<dbReference type="OrthoDB" id="6375458at2759"/>
<proteinExistence type="predicted"/>
<dbReference type="OMA" id="IDAVSCY"/>
<evidence type="ECO:0000256" key="2">
    <source>
        <dbReference type="ARBA" id="ARBA00022723"/>
    </source>
</evidence>
<dbReference type="GO" id="GO:0046872">
    <property type="term" value="F:metal ion binding"/>
    <property type="evidence" value="ECO:0007669"/>
    <property type="project" value="UniProtKB-KW"/>
</dbReference>
<dbReference type="HOGENOM" id="CLU_1385445_0_0_1"/>
<dbReference type="Proteomes" id="UP000000305">
    <property type="component" value="Unassembled WGS sequence"/>
</dbReference>
<dbReference type="InterPro" id="IPR027806">
    <property type="entry name" value="HARBI1_dom"/>
</dbReference>
<evidence type="ECO:0000313" key="6">
    <source>
        <dbReference type="Proteomes" id="UP000000305"/>
    </source>
</evidence>
<dbReference type="Pfam" id="PF13359">
    <property type="entry name" value="DDE_Tnp_4"/>
    <property type="match status" value="1"/>
</dbReference>
<dbReference type="PhylomeDB" id="E9HLV8"/>
<dbReference type="InterPro" id="IPR027805">
    <property type="entry name" value="Transposase_HTH_dom"/>
</dbReference>
<comment type="cofactor">
    <cofactor evidence="1">
        <name>a divalent metal cation</name>
        <dbReference type="ChEBI" id="CHEBI:60240"/>
    </cofactor>
</comment>
<evidence type="ECO:0000313" key="5">
    <source>
        <dbReference type="EMBL" id="EFX67275.1"/>
    </source>
</evidence>
<evidence type="ECO:0008006" key="7">
    <source>
        <dbReference type="Google" id="ProtNLM"/>
    </source>
</evidence>
<keyword evidence="6" id="KW-1185">Reference proteome</keyword>
<reference evidence="5 6" key="1">
    <citation type="journal article" date="2011" name="Science">
        <title>The ecoresponsive genome of Daphnia pulex.</title>
        <authorList>
            <person name="Colbourne J.K."/>
            <person name="Pfrender M.E."/>
            <person name="Gilbert D."/>
            <person name="Thomas W.K."/>
            <person name="Tucker A."/>
            <person name="Oakley T.H."/>
            <person name="Tokishita S."/>
            <person name="Aerts A."/>
            <person name="Arnold G.J."/>
            <person name="Basu M.K."/>
            <person name="Bauer D.J."/>
            <person name="Caceres C.E."/>
            <person name="Carmel L."/>
            <person name="Casola C."/>
            <person name="Choi J.H."/>
            <person name="Detter J.C."/>
            <person name="Dong Q."/>
            <person name="Dusheyko S."/>
            <person name="Eads B.D."/>
            <person name="Frohlich T."/>
            <person name="Geiler-Samerotte K.A."/>
            <person name="Gerlach D."/>
            <person name="Hatcher P."/>
            <person name="Jogdeo S."/>
            <person name="Krijgsveld J."/>
            <person name="Kriventseva E.V."/>
            <person name="Kultz D."/>
            <person name="Laforsch C."/>
            <person name="Lindquist E."/>
            <person name="Lopez J."/>
            <person name="Manak J.R."/>
            <person name="Muller J."/>
            <person name="Pangilinan J."/>
            <person name="Patwardhan R.P."/>
            <person name="Pitluck S."/>
            <person name="Pritham E.J."/>
            <person name="Rechtsteiner A."/>
            <person name="Rho M."/>
            <person name="Rogozin I.B."/>
            <person name="Sakarya O."/>
            <person name="Salamov A."/>
            <person name="Schaack S."/>
            <person name="Shapiro H."/>
            <person name="Shiga Y."/>
            <person name="Skalitzky C."/>
            <person name="Smith Z."/>
            <person name="Souvorov A."/>
            <person name="Sung W."/>
            <person name="Tang Z."/>
            <person name="Tsuchiya D."/>
            <person name="Tu H."/>
            <person name="Vos H."/>
            <person name="Wang M."/>
            <person name="Wolf Y.I."/>
            <person name="Yamagata H."/>
            <person name="Yamada T."/>
            <person name="Ye Y."/>
            <person name="Shaw J.R."/>
            <person name="Andrews J."/>
            <person name="Crease T.J."/>
            <person name="Tang H."/>
            <person name="Lucas S.M."/>
            <person name="Robertson H.M."/>
            <person name="Bork P."/>
            <person name="Koonin E.V."/>
            <person name="Zdobnov E.M."/>
            <person name="Grigoriev I.V."/>
            <person name="Lynch M."/>
            <person name="Boore J.L."/>
        </authorList>
    </citation>
    <scope>NUCLEOTIDE SEQUENCE [LARGE SCALE GENOMIC DNA]</scope>
</reference>
<dbReference type="Pfam" id="PF13613">
    <property type="entry name" value="HTH_Tnp_4"/>
    <property type="match status" value="1"/>
</dbReference>
<gene>
    <name evidence="5" type="ORF">DAPPUDRAFT_331232</name>
</gene>
<dbReference type="KEGG" id="dpx:DAPPUDRAFT_331232"/>
<dbReference type="PANTHER" id="PTHR23080:SF143">
    <property type="entry name" value="SI:DKEY-56D12.4"/>
    <property type="match status" value="1"/>
</dbReference>
<dbReference type="PANTHER" id="PTHR23080">
    <property type="entry name" value="THAP DOMAIN PROTEIN"/>
    <property type="match status" value="1"/>
</dbReference>
<keyword evidence="2" id="KW-0479">Metal-binding</keyword>